<evidence type="ECO:0000313" key="2">
    <source>
        <dbReference type="EMBL" id="MFH5211482.1"/>
    </source>
</evidence>
<evidence type="ECO:0000313" key="6">
    <source>
        <dbReference type="Proteomes" id="UP001609176"/>
    </source>
</evidence>
<organism evidence="2 5">
    <name type="scientific">Antrihabitans spumae</name>
    <dbReference type="NCBI Taxonomy" id="3373370"/>
    <lineage>
        <taxon>Bacteria</taxon>
        <taxon>Bacillati</taxon>
        <taxon>Actinomycetota</taxon>
        <taxon>Actinomycetes</taxon>
        <taxon>Mycobacteriales</taxon>
        <taxon>Nocardiaceae</taxon>
        <taxon>Antrihabitans</taxon>
    </lineage>
</organism>
<protein>
    <submittedName>
        <fullName evidence="2">Uncharacterized protein</fullName>
    </submittedName>
</protein>
<keyword evidence="7" id="KW-1185">Reference proteome</keyword>
<dbReference type="Proteomes" id="UP001609176">
    <property type="component" value="Unassembled WGS sequence"/>
</dbReference>
<name>A0ABW7JTY9_9NOCA</name>
<dbReference type="EMBL" id="JBIMSO010000121">
    <property type="protein sequence ID" value="MFH5211482.1"/>
    <property type="molecule type" value="Genomic_DNA"/>
</dbReference>
<dbReference type="EMBL" id="JBIMSN010000140">
    <property type="protein sequence ID" value="MFH5232244.1"/>
    <property type="molecule type" value="Genomic_DNA"/>
</dbReference>
<proteinExistence type="predicted"/>
<evidence type="ECO:0000313" key="5">
    <source>
        <dbReference type="Proteomes" id="UP001609175"/>
    </source>
</evidence>
<dbReference type="RefSeq" id="WP_395117999.1">
    <property type="nucleotide sequence ID" value="NZ_JBIMSN010000140.1"/>
</dbReference>
<accession>A0ABW7JTY9</accession>
<reference evidence="5 6" key="1">
    <citation type="submission" date="2024-10" db="EMBL/GenBank/DDBJ databases">
        <authorList>
            <person name="Riesco R."/>
        </authorList>
    </citation>
    <scope>NUCLEOTIDE SEQUENCE [LARGE SCALE GENOMIC DNA]</scope>
    <source>
        <strain evidence="4 6">NCIMB 15448</strain>
        <strain evidence="2 5">NCIMB 15449</strain>
        <strain evidence="3 7">NCIMB 15450</strain>
    </source>
</reference>
<evidence type="ECO:0000313" key="7">
    <source>
        <dbReference type="Proteomes" id="UP001609219"/>
    </source>
</evidence>
<dbReference type="Proteomes" id="UP001609219">
    <property type="component" value="Unassembled WGS sequence"/>
</dbReference>
<feature type="compositionally biased region" description="Basic and acidic residues" evidence="1">
    <location>
        <begin position="86"/>
        <end position="97"/>
    </location>
</feature>
<comment type="caution">
    <text evidence="2">The sequence shown here is derived from an EMBL/GenBank/DDBJ whole genome shotgun (WGS) entry which is preliminary data.</text>
</comment>
<evidence type="ECO:0000313" key="4">
    <source>
        <dbReference type="EMBL" id="MFH5245868.1"/>
    </source>
</evidence>
<evidence type="ECO:0000256" key="1">
    <source>
        <dbReference type="SAM" id="MobiDB-lite"/>
    </source>
</evidence>
<sequence>MSSFIEPEAWSAPLRTASSRSVDDRYPFVVQAVVTLHGLSDPRYAGFALTRTQLGEERCCSGTVFAETLHSFPSDENRQGHRQRKHDNGGVDHEHHQHTASHVR</sequence>
<feature type="region of interest" description="Disordered" evidence="1">
    <location>
        <begin position="70"/>
        <end position="104"/>
    </location>
</feature>
<dbReference type="Proteomes" id="UP001609175">
    <property type="component" value="Unassembled WGS sequence"/>
</dbReference>
<dbReference type="EMBL" id="JBIMSP010000105">
    <property type="protein sequence ID" value="MFH5245868.1"/>
    <property type="molecule type" value="Genomic_DNA"/>
</dbReference>
<gene>
    <name evidence="4" type="ORF">ACHIPV_28970</name>
    <name evidence="2" type="ORF">ACHIPZ_25250</name>
    <name evidence="3" type="ORF">ACHIRB_27280</name>
</gene>
<evidence type="ECO:0000313" key="3">
    <source>
        <dbReference type="EMBL" id="MFH5232244.1"/>
    </source>
</evidence>